<sequence>MINHIENRVGKAQILEHPVEQAGLGLRILSDTIANNNGKYQILWQGDSYPDENGEQKIHEVNDGYTPQRNDPAESFDAAG</sequence>
<accession>A0A1F5ZLV2</accession>
<dbReference type="Proteomes" id="UP000176923">
    <property type="component" value="Unassembled WGS sequence"/>
</dbReference>
<organism evidence="2 3">
    <name type="scientific">Candidatus Gottesmanbacteria bacterium RIFCSPHIGHO2_02_FULL_39_11</name>
    <dbReference type="NCBI Taxonomy" id="1798382"/>
    <lineage>
        <taxon>Bacteria</taxon>
        <taxon>Candidatus Gottesmaniibacteriota</taxon>
    </lineage>
</organism>
<proteinExistence type="predicted"/>
<gene>
    <name evidence="2" type="ORF">A3D77_05025</name>
</gene>
<dbReference type="EMBL" id="MFJL01000036">
    <property type="protein sequence ID" value="OGG13428.1"/>
    <property type="molecule type" value="Genomic_DNA"/>
</dbReference>
<comment type="caution">
    <text evidence="2">The sequence shown here is derived from an EMBL/GenBank/DDBJ whole genome shotgun (WGS) entry which is preliminary data.</text>
</comment>
<evidence type="ECO:0000313" key="3">
    <source>
        <dbReference type="Proteomes" id="UP000176923"/>
    </source>
</evidence>
<reference evidence="2 3" key="1">
    <citation type="journal article" date="2016" name="Nat. Commun.">
        <title>Thousands of microbial genomes shed light on interconnected biogeochemical processes in an aquifer system.</title>
        <authorList>
            <person name="Anantharaman K."/>
            <person name="Brown C.T."/>
            <person name="Hug L.A."/>
            <person name="Sharon I."/>
            <person name="Castelle C.J."/>
            <person name="Probst A.J."/>
            <person name="Thomas B.C."/>
            <person name="Singh A."/>
            <person name="Wilkins M.J."/>
            <person name="Karaoz U."/>
            <person name="Brodie E.L."/>
            <person name="Williams K.H."/>
            <person name="Hubbard S.S."/>
            <person name="Banfield J.F."/>
        </authorList>
    </citation>
    <scope>NUCLEOTIDE SEQUENCE [LARGE SCALE GENOMIC DNA]</scope>
</reference>
<protein>
    <submittedName>
        <fullName evidence="2">Uncharacterized protein</fullName>
    </submittedName>
</protein>
<dbReference type="AlphaFoldDB" id="A0A1F5ZLV2"/>
<dbReference type="STRING" id="1798382.A3D77_05025"/>
<evidence type="ECO:0000256" key="1">
    <source>
        <dbReference type="SAM" id="MobiDB-lite"/>
    </source>
</evidence>
<name>A0A1F5ZLV2_9BACT</name>
<feature type="region of interest" description="Disordered" evidence="1">
    <location>
        <begin position="46"/>
        <end position="80"/>
    </location>
</feature>
<evidence type="ECO:0000313" key="2">
    <source>
        <dbReference type="EMBL" id="OGG13428.1"/>
    </source>
</evidence>